<name>A0AAN8ABI0_ELEMC</name>
<organism evidence="1 2">
    <name type="scientific">Eleginops maclovinus</name>
    <name type="common">Patagonian blennie</name>
    <name type="synonym">Eleginus maclovinus</name>
    <dbReference type="NCBI Taxonomy" id="56733"/>
    <lineage>
        <taxon>Eukaryota</taxon>
        <taxon>Metazoa</taxon>
        <taxon>Chordata</taxon>
        <taxon>Craniata</taxon>
        <taxon>Vertebrata</taxon>
        <taxon>Euteleostomi</taxon>
        <taxon>Actinopterygii</taxon>
        <taxon>Neopterygii</taxon>
        <taxon>Teleostei</taxon>
        <taxon>Neoteleostei</taxon>
        <taxon>Acanthomorphata</taxon>
        <taxon>Eupercaria</taxon>
        <taxon>Perciformes</taxon>
        <taxon>Notothenioidei</taxon>
        <taxon>Eleginopidae</taxon>
        <taxon>Eleginops</taxon>
    </lineage>
</organism>
<sequence>MKDSGACAPGLALPGVFFRARVFPTVRYVPKAGPSASRVRTPGSWAKFLGVRSSTDLQHSDPHGSTLARISAPRCVNQHLSEDGRMDGCMDVDSK</sequence>
<gene>
    <name evidence="1" type="ORF">PBY51_008115</name>
</gene>
<comment type="caution">
    <text evidence="1">The sequence shown here is derived from an EMBL/GenBank/DDBJ whole genome shotgun (WGS) entry which is preliminary data.</text>
</comment>
<reference evidence="1 2" key="2">
    <citation type="journal article" date="2023" name="Mol. Biol. Evol.">
        <title>Genomics of Secondarily Temperate Adaptation in the Only Non-Antarctic Icefish.</title>
        <authorList>
            <person name="Rivera-Colon A.G."/>
            <person name="Rayamajhi N."/>
            <person name="Minhas B.F."/>
            <person name="Madrigal G."/>
            <person name="Bilyk K.T."/>
            <person name="Yoon V."/>
            <person name="Hune M."/>
            <person name="Gregory S."/>
            <person name="Cheng C.H.C."/>
            <person name="Catchen J.M."/>
        </authorList>
    </citation>
    <scope>NUCLEOTIDE SEQUENCE [LARGE SCALE GENOMIC DNA]</scope>
    <source>
        <strain evidence="1">JMC-PN-2008</strain>
    </source>
</reference>
<accession>A0AAN8ABI0</accession>
<evidence type="ECO:0000313" key="1">
    <source>
        <dbReference type="EMBL" id="KAK5856526.1"/>
    </source>
</evidence>
<dbReference type="EMBL" id="JAUZQC010000017">
    <property type="protein sequence ID" value="KAK5856526.1"/>
    <property type="molecule type" value="Genomic_DNA"/>
</dbReference>
<dbReference type="AlphaFoldDB" id="A0AAN8ABI0"/>
<proteinExistence type="predicted"/>
<protein>
    <submittedName>
        <fullName evidence="1">Uncharacterized protein</fullName>
    </submittedName>
</protein>
<dbReference type="Proteomes" id="UP001346869">
    <property type="component" value="Unassembled WGS sequence"/>
</dbReference>
<reference evidence="1 2" key="1">
    <citation type="journal article" date="2023" name="Genes (Basel)">
        <title>Chromosome-Level Genome Assembly and Circadian Gene Repertoire of the Patagonia Blennie Eleginops maclovinus-The Closest Ancestral Proxy of Antarctic Cryonotothenioids.</title>
        <authorList>
            <person name="Cheng C.C."/>
            <person name="Rivera-Colon A.G."/>
            <person name="Minhas B.F."/>
            <person name="Wilson L."/>
            <person name="Rayamajhi N."/>
            <person name="Vargas-Chacoff L."/>
            <person name="Catchen J.M."/>
        </authorList>
    </citation>
    <scope>NUCLEOTIDE SEQUENCE [LARGE SCALE GENOMIC DNA]</scope>
    <source>
        <strain evidence="1">JMC-PN-2008</strain>
    </source>
</reference>
<evidence type="ECO:0000313" key="2">
    <source>
        <dbReference type="Proteomes" id="UP001346869"/>
    </source>
</evidence>
<keyword evidence="2" id="KW-1185">Reference proteome</keyword>